<evidence type="ECO:0000256" key="1">
    <source>
        <dbReference type="SAM" id="MobiDB-lite"/>
    </source>
</evidence>
<feature type="region of interest" description="Disordered" evidence="1">
    <location>
        <begin position="640"/>
        <end position="827"/>
    </location>
</feature>
<name>A0A8T0FHQ8_ARGBR</name>
<feature type="compositionally biased region" description="Basic and acidic residues" evidence="1">
    <location>
        <begin position="565"/>
        <end position="582"/>
    </location>
</feature>
<feature type="compositionally biased region" description="Basic and acidic residues" evidence="1">
    <location>
        <begin position="650"/>
        <end position="660"/>
    </location>
</feature>
<accession>A0A8T0FHQ8</accession>
<dbReference type="AlphaFoldDB" id="A0A8T0FHQ8"/>
<sequence length="941" mass="107506">MVEELKAEMRKLENLIGFDGKVDVTSRVFTQELIRALDSKYKEDVKNSLRLHQLEFYHDLIESAQRKQRKTVEVEEKFLLGEKKEKKDDEDEEEVEEQVKEKELFKKPEDVVSIKAENIDEWKDLMTLSRIYYVLEHPNSTGITWKRRISKKKSISKFSDKDLIEWRVAENFKLRGLEEWALSRSEARKVAEKSPYNFDDLLEDDESRELEDMFNILGTQRQKKRKVGQLEKSLKSDRPFKFKDEGVEDWTESYSDDSEESGVEEMAEEILEIDEEPEFKVDDYKVSSEEPSINEEETISEIFSVYEKKPKFRNPVFEEMDKAETMERWFDLCHNAVGGPSIATPHRPPKPQILFTIEEGEDEEYLDTDIPDNIGYIRGEEIAAEEATEKDIEMPGGRIPVKEVREKDAERPGDDSEPPPILAPYEEGMHIKEAGEKDIERPGGRIPVKEAREKDIEKAGSKIPEPDRKDIDLAKIEPDIAEDQVSEDTEIISKASKDVEELPENIPLIEAKEKDFEPKEDFEDQPSMEPVDKLFDDMETSDEDMEFSEADEESKSISVSSYDRIPLKQSERKSSQEGEKSPPDMNQLTSEELLKEKVSSIERGSISKHDEKIIESQIKEMVEEGKGYALSDAENEAVYAAPDKVSSSSSDREVTKKESDVFAEEQEIEKISVSSKKQSSEHDTTTKGDLESLLRKESNISSLERDSSEGKEKYETPKIKISQEAAQEGIRRMLNEAQSSASSKLLNKEKPEKSSSSAKPDEEHHEDLETSLKREFESKSDQGKILRSESDIGSDSLGEIDLDDTSAREPSQKPSVHQATMSMQEERLVEERLKSIVDEGKIDAMEEIEKEYKKRRASLPLDDPKSQGPDLESILKSESSLNVTESDNANEESPQEDKPQAEAGTIGLGEEDDVQKRVKSTIEEAKPTALNRKDSDSGEKN</sequence>
<gene>
    <name evidence="2" type="ORF">HNY73_007671</name>
</gene>
<reference evidence="2" key="2">
    <citation type="submission" date="2020-06" db="EMBL/GenBank/DDBJ databases">
        <authorList>
            <person name="Sheffer M."/>
        </authorList>
    </citation>
    <scope>NUCLEOTIDE SEQUENCE</scope>
</reference>
<feature type="compositionally biased region" description="Basic and acidic residues" evidence="1">
    <location>
        <begin position="427"/>
        <end position="469"/>
    </location>
</feature>
<proteinExistence type="predicted"/>
<protein>
    <submittedName>
        <fullName evidence="2">Uncharacterized protein</fullName>
    </submittedName>
</protein>
<evidence type="ECO:0000313" key="3">
    <source>
        <dbReference type="Proteomes" id="UP000807504"/>
    </source>
</evidence>
<feature type="region of interest" description="Disordered" evidence="1">
    <location>
        <begin position="494"/>
        <end position="610"/>
    </location>
</feature>
<feature type="compositionally biased region" description="Acidic residues" evidence="1">
    <location>
        <begin position="537"/>
        <end position="552"/>
    </location>
</feature>
<feature type="compositionally biased region" description="Basic and acidic residues" evidence="1">
    <location>
        <begin position="400"/>
        <end position="414"/>
    </location>
</feature>
<reference evidence="2" key="1">
    <citation type="journal article" date="2020" name="bioRxiv">
        <title>Chromosome-level reference genome of the European wasp spider Argiope bruennichi: a resource for studies on range expansion and evolutionary adaptation.</title>
        <authorList>
            <person name="Sheffer M.M."/>
            <person name="Hoppe A."/>
            <person name="Krehenwinkel H."/>
            <person name="Uhl G."/>
            <person name="Kuss A.W."/>
            <person name="Jensen L."/>
            <person name="Jensen C."/>
            <person name="Gillespie R.G."/>
            <person name="Hoff K.J."/>
            <person name="Prost S."/>
        </authorList>
    </citation>
    <scope>NUCLEOTIDE SEQUENCE</scope>
</reference>
<feature type="compositionally biased region" description="Basic and acidic residues" evidence="1">
    <location>
        <begin position="678"/>
        <end position="718"/>
    </location>
</feature>
<organism evidence="2 3">
    <name type="scientific">Argiope bruennichi</name>
    <name type="common">Wasp spider</name>
    <name type="synonym">Aranea bruennichi</name>
    <dbReference type="NCBI Taxonomy" id="94029"/>
    <lineage>
        <taxon>Eukaryota</taxon>
        <taxon>Metazoa</taxon>
        <taxon>Ecdysozoa</taxon>
        <taxon>Arthropoda</taxon>
        <taxon>Chelicerata</taxon>
        <taxon>Arachnida</taxon>
        <taxon>Araneae</taxon>
        <taxon>Araneomorphae</taxon>
        <taxon>Entelegynae</taxon>
        <taxon>Araneoidea</taxon>
        <taxon>Araneidae</taxon>
        <taxon>Argiope</taxon>
    </lineage>
</organism>
<feature type="compositionally biased region" description="Polar residues" evidence="1">
    <location>
        <begin position="876"/>
        <end position="887"/>
    </location>
</feature>
<evidence type="ECO:0000313" key="2">
    <source>
        <dbReference type="EMBL" id="KAF8789758.1"/>
    </source>
</evidence>
<feature type="compositionally biased region" description="Polar residues" evidence="1">
    <location>
        <begin position="812"/>
        <end position="823"/>
    </location>
</feature>
<dbReference type="Proteomes" id="UP000807504">
    <property type="component" value="Unassembled WGS sequence"/>
</dbReference>
<feature type="region of interest" description="Disordered" evidence="1">
    <location>
        <begin position="385"/>
        <end position="469"/>
    </location>
</feature>
<keyword evidence="3" id="KW-1185">Reference proteome</keyword>
<comment type="caution">
    <text evidence="2">The sequence shown here is derived from an EMBL/GenBank/DDBJ whole genome shotgun (WGS) entry which is preliminary data.</text>
</comment>
<feature type="compositionally biased region" description="Basic and acidic residues" evidence="1">
    <location>
        <begin position="746"/>
        <end position="790"/>
    </location>
</feature>
<feature type="compositionally biased region" description="Basic and acidic residues" evidence="1">
    <location>
        <begin position="592"/>
        <end position="610"/>
    </location>
</feature>
<dbReference type="EMBL" id="JABXBU010000012">
    <property type="protein sequence ID" value="KAF8789758.1"/>
    <property type="molecule type" value="Genomic_DNA"/>
</dbReference>
<feature type="compositionally biased region" description="Basic and acidic residues" evidence="1">
    <location>
        <begin position="510"/>
        <end position="519"/>
    </location>
</feature>
<feature type="compositionally biased region" description="Basic and acidic residues" evidence="1">
    <location>
        <begin position="914"/>
        <end position="941"/>
    </location>
</feature>
<feature type="region of interest" description="Disordered" evidence="1">
    <location>
        <begin position="855"/>
        <end position="941"/>
    </location>
</feature>